<dbReference type="OrthoDB" id="5408390at2759"/>
<evidence type="ECO:0000313" key="3">
    <source>
        <dbReference type="EMBL" id="CAF9920425.1"/>
    </source>
</evidence>
<keyword evidence="4" id="KW-1185">Reference proteome</keyword>
<protein>
    <recommendedName>
        <fullName evidence="2">Azaphilone pigments biosynthesis cluster protein L N-terminal domain-containing protein</fullName>
    </recommendedName>
</protein>
<feature type="coiled-coil region" evidence="1">
    <location>
        <begin position="115"/>
        <end position="175"/>
    </location>
</feature>
<dbReference type="Pfam" id="PF17111">
    <property type="entry name" value="PigL_N"/>
    <property type="match status" value="1"/>
</dbReference>
<comment type="caution">
    <text evidence="3">The sequence shown here is derived from an EMBL/GenBank/DDBJ whole genome shotgun (WGS) entry which is preliminary data.</text>
</comment>
<gene>
    <name evidence="3" type="ORF">ALECFALPRED_001520</name>
</gene>
<keyword evidence="1" id="KW-0175">Coiled coil</keyword>
<accession>A0A8H3IGY1</accession>
<dbReference type="AlphaFoldDB" id="A0A8H3IGY1"/>
<evidence type="ECO:0000259" key="2">
    <source>
        <dbReference type="Pfam" id="PF17111"/>
    </source>
</evidence>
<dbReference type="Proteomes" id="UP000664203">
    <property type="component" value="Unassembled WGS sequence"/>
</dbReference>
<proteinExistence type="predicted"/>
<reference evidence="3" key="1">
    <citation type="submission" date="2021-03" db="EMBL/GenBank/DDBJ databases">
        <authorList>
            <person name="Tagirdzhanova G."/>
        </authorList>
    </citation>
    <scope>NUCLEOTIDE SEQUENCE</scope>
</reference>
<dbReference type="EMBL" id="CAJPDR010000136">
    <property type="protein sequence ID" value="CAF9920425.1"/>
    <property type="molecule type" value="Genomic_DNA"/>
</dbReference>
<dbReference type="InterPro" id="IPR031348">
    <property type="entry name" value="PigL_N"/>
</dbReference>
<evidence type="ECO:0000256" key="1">
    <source>
        <dbReference type="SAM" id="Coils"/>
    </source>
</evidence>
<feature type="domain" description="Azaphilone pigments biosynthesis cluster protein L N-terminal" evidence="2">
    <location>
        <begin position="3"/>
        <end position="192"/>
    </location>
</feature>
<name>A0A8H3IGY1_9LECA</name>
<evidence type="ECO:0000313" key="4">
    <source>
        <dbReference type="Proteomes" id="UP000664203"/>
    </source>
</evidence>
<sequence>MVEALGVTASVFTVATLAWESSKKLYELVNGISDAPEVISHTKANLSSTQGALDTLRLNLTTQKSAAFDSLLQTFRVAEALEGSQEECDRFGKKIKTYTKHTKHTALSKRDRLNVNFHETEINRFNRRLQDHRQVIILVTTSMSLIISKSSSTDVQQLSERFTKQETELDTLILQLTQQLSDLSPSNRPDENATTAADDRDWSISSISRLQSICQDSILATSEAKPIKQTFGDISADDSRFYQGIARTARGNVTQTHGKAVVTGGSTAARGQMDADTFKIMFGGRQYKYVLDILLGKGKVSVS</sequence>
<organism evidence="3 4">
    <name type="scientific">Alectoria fallacina</name>
    <dbReference type="NCBI Taxonomy" id="1903189"/>
    <lineage>
        <taxon>Eukaryota</taxon>
        <taxon>Fungi</taxon>
        <taxon>Dikarya</taxon>
        <taxon>Ascomycota</taxon>
        <taxon>Pezizomycotina</taxon>
        <taxon>Lecanoromycetes</taxon>
        <taxon>OSLEUM clade</taxon>
        <taxon>Lecanoromycetidae</taxon>
        <taxon>Lecanorales</taxon>
        <taxon>Lecanorineae</taxon>
        <taxon>Parmeliaceae</taxon>
        <taxon>Alectoria</taxon>
    </lineage>
</organism>